<feature type="coiled-coil region" evidence="1">
    <location>
        <begin position="582"/>
        <end position="648"/>
    </location>
</feature>
<feature type="compositionally biased region" description="Polar residues" evidence="2">
    <location>
        <begin position="65"/>
        <end position="162"/>
    </location>
</feature>
<dbReference type="OrthoDB" id="2275158at2759"/>
<keyword evidence="1" id="KW-0175">Coiled coil</keyword>
<evidence type="ECO:0000313" key="3">
    <source>
        <dbReference type="EMBL" id="CDS03909.1"/>
    </source>
</evidence>
<feature type="compositionally biased region" description="Polar residues" evidence="2">
    <location>
        <begin position="702"/>
        <end position="714"/>
    </location>
</feature>
<evidence type="ECO:0000256" key="2">
    <source>
        <dbReference type="SAM" id="MobiDB-lite"/>
    </source>
</evidence>
<feature type="coiled-coil region" evidence="1">
    <location>
        <begin position="376"/>
        <end position="438"/>
    </location>
</feature>
<reference evidence="3" key="1">
    <citation type="journal article" date="2014" name="Genome Announc.">
        <title>De novo whole-genome sequence and genome annotation of Lichtheimia ramosa.</title>
        <authorList>
            <person name="Linde J."/>
            <person name="Schwartze V."/>
            <person name="Binder U."/>
            <person name="Lass-Florl C."/>
            <person name="Voigt K."/>
            <person name="Horn F."/>
        </authorList>
    </citation>
    <scope>NUCLEOTIDE SEQUENCE</scope>
    <source>
        <strain evidence="3">JMRC FSU:6197</strain>
    </source>
</reference>
<feature type="region of interest" description="Disordered" evidence="2">
    <location>
        <begin position="275"/>
        <end position="345"/>
    </location>
</feature>
<sequence>MNDDQNQRDNPNALTTTTFKGEDSSPVPFTFKPNPARKLVSWASLSRVEKESFNKKTTVPKESMGDTNISSTTTGLQSNQQQSNHALQRQESSSKPTFWSNGSTRTPPVKATPSTLRSQGTTPPLFSFAPSFQTNAQKHPSTPLSTAVQMVPASASTQLEKSSISKKRHDGTGRSRVKKEKQSYSPLKFKTVSFAMVSIIHASTLLSRALINSNLSCMHDPKSPLPANGLIKKESSTTLPCAPAKSTNDDSRVSSAYPSSTAFISDPVLMASPTTPLLTTDHVPQPMTDITNTISLESNGRPSSNTPSATYARQSSRRKSNNVNGDRKKEASTTSTNNNNTSNQLLHVQDVDKFAAFLKQTLAEKDAARVAAVEEINTLRGRIQAQEKIIAEYKSQCQHLDQVSTSLSSKQDDMGQGINNLSSQYTSVKSMLQDLKQMMGILQQSTSSMDQTNAVAQFQDMIAKATKLQDEQHQMTMKHIGDLEKAMSGNNVLSDRLFELSTDMASLRSKINHATDTSTRQRAYIAGTLTTVMDFEIVRIQELRQEASAIHVDMETLSGHFSRVAHTIESSKQTSELARSKIACLREKISDMEDMMDKEEMTCMHTSNAVEISDTTLDTELATLRSMVQNAQAEAARQSKLADEAAADGMRLLSEVAFLRAELETQKDRLNPEPVLVSDTSDGADQPQSKLRRRKRRRLHPTKSQQLQASNTLADTPGDVMEDISKYIKTLNDESP</sequence>
<proteinExistence type="predicted"/>
<dbReference type="EMBL" id="LK023314">
    <property type="protein sequence ID" value="CDS03909.1"/>
    <property type="molecule type" value="Genomic_DNA"/>
</dbReference>
<accession>A0A077WBB3</accession>
<feature type="region of interest" description="Disordered" evidence="2">
    <location>
        <begin position="670"/>
        <end position="720"/>
    </location>
</feature>
<feature type="region of interest" description="Disordered" evidence="2">
    <location>
        <begin position="49"/>
        <end position="182"/>
    </location>
</feature>
<name>A0A077WBB3_9FUNG</name>
<dbReference type="AlphaFoldDB" id="A0A077WBB3"/>
<feature type="compositionally biased region" description="Polar residues" evidence="2">
    <location>
        <begin position="288"/>
        <end position="314"/>
    </location>
</feature>
<feature type="compositionally biased region" description="Basic residues" evidence="2">
    <location>
        <begin position="164"/>
        <end position="179"/>
    </location>
</feature>
<feature type="compositionally biased region" description="Polar residues" evidence="2">
    <location>
        <begin position="8"/>
        <end position="19"/>
    </location>
</feature>
<feature type="compositionally biased region" description="Basic residues" evidence="2">
    <location>
        <begin position="690"/>
        <end position="701"/>
    </location>
</feature>
<protein>
    <submittedName>
        <fullName evidence="3">Uncharacterized protein</fullName>
    </submittedName>
</protein>
<feature type="region of interest" description="Disordered" evidence="2">
    <location>
        <begin position="1"/>
        <end position="34"/>
    </location>
</feature>
<feature type="compositionally biased region" description="Low complexity" evidence="2">
    <location>
        <begin position="332"/>
        <end position="343"/>
    </location>
</feature>
<evidence type="ECO:0000256" key="1">
    <source>
        <dbReference type="SAM" id="Coils"/>
    </source>
</evidence>
<feature type="compositionally biased region" description="Polar residues" evidence="2">
    <location>
        <begin position="678"/>
        <end position="689"/>
    </location>
</feature>
<gene>
    <name evidence="3" type="ORF">LRAMOSA06864</name>
</gene>
<organism evidence="3">
    <name type="scientific">Lichtheimia ramosa</name>
    <dbReference type="NCBI Taxonomy" id="688394"/>
    <lineage>
        <taxon>Eukaryota</taxon>
        <taxon>Fungi</taxon>
        <taxon>Fungi incertae sedis</taxon>
        <taxon>Mucoromycota</taxon>
        <taxon>Mucoromycotina</taxon>
        <taxon>Mucoromycetes</taxon>
        <taxon>Mucorales</taxon>
        <taxon>Lichtheimiaceae</taxon>
        <taxon>Lichtheimia</taxon>
    </lineage>
</organism>